<gene>
    <name evidence="3" type="ORF">HanXRQr2_Chr06g0261221</name>
</gene>
<name>A0A9K3ITE9_HELAN</name>
<dbReference type="InterPro" id="IPR040346">
    <property type="entry name" value="GEX1/Brambleberry"/>
</dbReference>
<evidence type="ECO:0000313" key="4">
    <source>
        <dbReference type="Proteomes" id="UP000215914"/>
    </source>
</evidence>
<reference evidence="3" key="2">
    <citation type="submission" date="2020-06" db="EMBL/GenBank/DDBJ databases">
        <title>Helianthus annuus Genome sequencing and assembly Release 2.</title>
        <authorList>
            <person name="Gouzy J."/>
            <person name="Langlade N."/>
            <person name="Munos S."/>
        </authorList>
    </citation>
    <scope>NUCLEOTIDE SEQUENCE</scope>
    <source>
        <tissue evidence="3">Leaves</tissue>
    </source>
</reference>
<dbReference type="Proteomes" id="UP000215914">
    <property type="component" value="Unassembled WGS sequence"/>
</dbReference>
<dbReference type="Gramene" id="mRNA:HanXRQr2_Chr06g0261221">
    <property type="protein sequence ID" value="mRNA:HanXRQr2_Chr06g0261221"/>
    <property type="gene ID" value="HanXRQr2_Chr06g0261221"/>
</dbReference>
<proteinExistence type="predicted"/>
<keyword evidence="1" id="KW-0472">Membrane</keyword>
<evidence type="ECO:0000256" key="1">
    <source>
        <dbReference type="SAM" id="Phobius"/>
    </source>
</evidence>
<feature type="domain" description="PH" evidence="2">
    <location>
        <begin position="1"/>
        <end position="23"/>
    </location>
</feature>
<dbReference type="AlphaFoldDB" id="A0A9K3ITE9"/>
<keyword evidence="4" id="KW-1185">Reference proteome</keyword>
<reference evidence="3" key="1">
    <citation type="journal article" date="2017" name="Nature">
        <title>The sunflower genome provides insights into oil metabolism, flowering and Asterid evolution.</title>
        <authorList>
            <person name="Badouin H."/>
            <person name="Gouzy J."/>
            <person name="Grassa C.J."/>
            <person name="Murat F."/>
            <person name="Staton S.E."/>
            <person name="Cottret L."/>
            <person name="Lelandais-Briere C."/>
            <person name="Owens G.L."/>
            <person name="Carrere S."/>
            <person name="Mayjonade B."/>
            <person name="Legrand L."/>
            <person name="Gill N."/>
            <person name="Kane N.C."/>
            <person name="Bowers J.E."/>
            <person name="Hubner S."/>
            <person name="Bellec A."/>
            <person name="Berard A."/>
            <person name="Berges H."/>
            <person name="Blanchet N."/>
            <person name="Boniface M.C."/>
            <person name="Brunel D."/>
            <person name="Catrice O."/>
            <person name="Chaidir N."/>
            <person name="Claudel C."/>
            <person name="Donnadieu C."/>
            <person name="Faraut T."/>
            <person name="Fievet G."/>
            <person name="Helmstetter N."/>
            <person name="King M."/>
            <person name="Knapp S.J."/>
            <person name="Lai Z."/>
            <person name="Le Paslier M.C."/>
            <person name="Lippi Y."/>
            <person name="Lorenzon L."/>
            <person name="Mandel J.R."/>
            <person name="Marage G."/>
            <person name="Marchand G."/>
            <person name="Marquand E."/>
            <person name="Bret-Mestries E."/>
            <person name="Morien E."/>
            <person name="Nambeesan S."/>
            <person name="Nguyen T."/>
            <person name="Pegot-Espagnet P."/>
            <person name="Pouilly N."/>
            <person name="Raftis F."/>
            <person name="Sallet E."/>
            <person name="Schiex T."/>
            <person name="Thomas J."/>
            <person name="Vandecasteele C."/>
            <person name="Vares D."/>
            <person name="Vear F."/>
            <person name="Vautrin S."/>
            <person name="Crespi M."/>
            <person name="Mangin B."/>
            <person name="Burke J.M."/>
            <person name="Salse J."/>
            <person name="Munos S."/>
            <person name="Vincourt P."/>
            <person name="Rieseberg L.H."/>
            <person name="Langlade N.B."/>
        </authorList>
    </citation>
    <scope>NUCLEOTIDE SEQUENCE</scope>
    <source>
        <tissue evidence="3">Leaves</tissue>
    </source>
</reference>
<accession>A0A9K3ITE9</accession>
<organism evidence="3 4">
    <name type="scientific">Helianthus annuus</name>
    <name type="common">Common sunflower</name>
    <dbReference type="NCBI Taxonomy" id="4232"/>
    <lineage>
        <taxon>Eukaryota</taxon>
        <taxon>Viridiplantae</taxon>
        <taxon>Streptophyta</taxon>
        <taxon>Embryophyta</taxon>
        <taxon>Tracheophyta</taxon>
        <taxon>Spermatophyta</taxon>
        <taxon>Magnoliopsida</taxon>
        <taxon>eudicotyledons</taxon>
        <taxon>Gunneridae</taxon>
        <taxon>Pentapetalae</taxon>
        <taxon>asterids</taxon>
        <taxon>campanulids</taxon>
        <taxon>Asterales</taxon>
        <taxon>Asteraceae</taxon>
        <taxon>Asteroideae</taxon>
        <taxon>Heliantheae alliance</taxon>
        <taxon>Heliantheae</taxon>
        <taxon>Helianthus</taxon>
    </lineage>
</organism>
<evidence type="ECO:0000313" key="3">
    <source>
        <dbReference type="EMBL" id="KAF5802587.1"/>
    </source>
</evidence>
<protein>
    <submittedName>
        <fullName evidence="3">Pleckstrin domain-containing protein</fullName>
    </submittedName>
</protein>
<dbReference type="PANTHER" id="PTHR33538">
    <property type="entry name" value="PROTEIN GAMETE EXPRESSED 1"/>
    <property type="match status" value="1"/>
</dbReference>
<evidence type="ECO:0000259" key="2">
    <source>
        <dbReference type="PROSITE" id="PS50003"/>
    </source>
</evidence>
<dbReference type="OrthoDB" id="377549at2759"/>
<dbReference type="PANTHER" id="PTHR33538:SF2">
    <property type="entry name" value="PROTEIN GAMETE EXPRESSED 1"/>
    <property type="match status" value="1"/>
</dbReference>
<feature type="transmembrane region" description="Helical" evidence="1">
    <location>
        <begin position="12"/>
        <end position="36"/>
    </location>
</feature>
<keyword evidence="1" id="KW-1133">Transmembrane helix</keyword>
<keyword evidence="1" id="KW-0812">Transmembrane</keyword>
<dbReference type="InterPro" id="IPR001849">
    <property type="entry name" value="PH_domain"/>
</dbReference>
<comment type="caution">
    <text evidence="3">The sequence shown here is derived from an EMBL/GenBank/DDBJ whole genome shotgun (WGS) entry which is preliminary data.</text>
</comment>
<sequence>MVLRYGNDIERQSWIITIARLIFVVLASCQLLYAIYTYRDYQTLNHEMPQSLIEKVNGMQGKKQFLCEDDDDSDVDWSSWVDKDISDNELEDLDYRMPLEQLDKASITPRAYNLRNRLSR</sequence>
<dbReference type="EMBL" id="MNCJ02000321">
    <property type="protein sequence ID" value="KAF5802587.1"/>
    <property type="molecule type" value="Genomic_DNA"/>
</dbReference>
<dbReference type="PROSITE" id="PS50003">
    <property type="entry name" value="PH_DOMAIN"/>
    <property type="match status" value="1"/>
</dbReference>